<name>A0A1Z9YZJ2_9GAMM</name>
<keyword evidence="1" id="KW-1133">Transmembrane helix</keyword>
<evidence type="ECO:0000313" key="2">
    <source>
        <dbReference type="EMBL" id="OUY07597.1"/>
    </source>
</evidence>
<evidence type="ECO:0000256" key="1">
    <source>
        <dbReference type="SAM" id="Phobius"/>
    </source>
</evidence>
<keyword evidence="1" id="KW-0472">Membrane</keyword>
<dbReference type="EMBL" id="NEXX01000002">
    <property type="protein sequence ID" value="OUY07597.1"/>
    <property type="molecule type" value="Genomic_DNA"/>
</dbReference>
<comment type="caution">
    <text evidence="2">The sequence shown here is derived from an EMBL/GenBank/DDBJ whole genome shotgun (WGS) entry which is preliminary data.</text>
</comment>
<dbReference type="Proteomes" id="UP000196536">
    <property type="component" value="Unassembled WGS sequence"/>
</dbReference>
<keyword evidence="1" id="KW-0812">Transmembrane</keyword>
<accession>A0A1Z9YZJ2</accession>
<organism evidence="2 3">
    <name type="scientific">Acinetobacter populi</name>
    <dbReference type="NCBI Taxonomy" id="1582270"/>
    <lineage>
        <taxon>Bacteria</taxon>
        <taxon>Pseudomonadati</taxon>
        <taxon>Pseudomonadota</taxon>
        <taxon>Gammaproteobacteria</taxon>
        <taxon>Moraxellales</taxon>
        <taxon>Moraxellaceae</taxon>
        <taxon>Acinetobacter</taxon>
    </lineage>
</organism>
<sequence>MKTNAIYQLKHTFKAFLATHSAVIDRYQCIVMYVIIAMILSWAIHLLDRPIATQQQQEVAQYTAQYLYPHTQGLATDLLEQTQPINQYQYFKFLRILHFERHRIHFQKDED</sequence>
<feature type="transmembrane region" description="Helical" evidence="1">
    <location>
        <begin position="30"/>
        <end position="47"/>
    </location>
</feature>
<evidence type="ECO:0000313" key="3">
    <source>
        <dbReference type="Proteomes" id="UP000196536"/>
    </source>
</evidence>
<dbReference type="OrthoDB" id="6692917at2"/>
<gene>
    <name evidence="2" type="ORF">CAP51_07565</name>
</gene>
<dbReference type="RefSeq" id="WP_087620145.1">
    <property type="nucleotide sequence ID" value="NZ_NEXX01000002.1"/>
</dbReference>
<protein>
    <submittedName>
        <fullName evidence="2">Uncharacterized protein</fullName>
    </submittedName>
</protein>
<reference evidence="2 3" key="1">
    <citation type="submission" date="2017-05" db="EMBL/GenBank/DDBJ databases">
        <title>Acinetobacter populi ANC 5415 (= PBJ7), whole genome shotgun sequencing project.</title>
        <authorList>
            <person name="Nemec A."/>
            <person name="Radolfova-Krizova L."/>
        </authorList>
    </citation>
    <scope>NUCLEOTIDE SEQUENCE [LARGE SCALE GENOMIC DNA]</scope>
    <source>
        <strain evidence="2 3">PBJ7</strain>
    </source>
</reference>
<keyword evidence="3" id="KW-1185">Reference proteome</keyword>
<proteinExistence type="predicted"/>
<dbReference type="AlphaFoldDB" id="A0A1Z9YZJ2"/>